<dbReference type="AlphaFoldDB" id="A0AAU8YSU5"/>
<dbReference type="Proteomes" id="UP000238070">
    <property type="component" value="Chromosome"/>
</dbReference>
<evidence type="ECO:0000313" key="2">
    <source>
        <dbReference type="Proteomes" id="UP000238070"/>
    </source>
</evidence>
<organism evidence="1 2">
    <name type="scientific">Clostridium botulinum</name>
    <dbReference type="NCBI Taxonomy" id="1491"/>
    <lineage>
        <taxon>Bacteria</taxon>
        <taxon>Bacillati</taxon>
        <taxon>Bacillota</taxon>
        <taxon>Clostridia</taxon>
        <taxon>Eubacteriales</taxon>
        <taxon>Clostridiaceae</taxon>
        <taxon>Clostridium</taxon>
    </lineage>
</organism>
<sequence>MNVIKELIEGITQDLIKYLCEEENYKLEDAMETVYNSIVFEKLTDAETGLYRESASYVYELLKDEIASGKLIQKEE</sequence>
<gene>
    <name evidence="1" type="ORF">C3B64_00925</name>
</gene>
<accession>A0AAU8YSU5</accession>
<reference evidence="1 2" key="1">
    <citation type="submission" date="2018-01" db="EMBL/GenBank/DDBJ databases">
        <title>Genetic Diversity of Clostridium botulinum in seafood.</title>
        <authorList>
            <person name="Athira V."/>
            <person name="Arun Jyothi P.V."/>
            <person name="Lalitha K.V."/>
            <person name="Joseph T.C."/>
        </authorList>
    </citation>
    <scope>NUCLEOTIDE SEQUENCE [LARGE SCALE GENOMIC DNA]</scope>
    <source>
        <strain evidence="1 2">Mfbjulcb5</strain>
    </source>
</reference>
<name>A0AAU8YSU5_CLOBO</name>
<dbReference type="EMBL" id="CP027776">
    <property type="protein sequence ID" value="AVP62892.1"/>
    <property type="molecule type" value="Genomic_DNA"/>
</dbReference>
<proteinExistence type="predicted"/>
<evidence type="ECO:0000313" key="1">
    <source>
        <dbReference type="EMBL" id="AVP62892.1"/>
    </source>
</evidence>
<protein>
    <submittedName>
        <fullName evidence="1">Uncharacterized protein</fullName>
    </submittedName>
</protein>